<evidence type="ECO:0000259" key="1">
    <source>
        <dbReference type="Pfam" id="PF13456"/>
    </source>
</evidence>
<gene>
    <name evidence="2" type="ORF">Dsin_025202</name>
</gene>
<protein>
    <recommendedName>
        <fullName evidence="1">RNase H type-1 domain-containing protein</fullName>
    </recommendedName>
</protein>
<keyword evidence="3" id="KW-1185">Reference proteome</keyword>
<organism evidence="2 3">
    <name type="scientific">Dipteronia sinensis</name>
    <dbReference type="NCBI Taxonomy" id="43782"/>
    <lineage>
        <taxon>Eukaryota</taxon>
        <taxon>Viridiplantae</taxon>
        <taxon>Streptophyta</taxon>
        <taxon>Embryophyta</taxon>
        <taxon>Tracheophyta</taxon>
        <taxon>Spermatophyta</taxon>
        <taxon>Magnoliopsida</taxon>
        <taxon>eudicotyledons</taxon>
        <taxon>Gunneridae</taxon>
        <taxon>Pentapetalae</taxon>
        <taxon>rosids</taxon>
        <taxon>malvids</taxon>
        <taxon>Sapindales</taxon>
        <taxon>Sapindaceae</taxon>
        <taxon>Hippocastanoideae</taxon>
        <taxon>Acereae</taxon>
        <taxon>Dipteronia</taxon>
    </lineage>
</organism>
<dbReference type="InterPro" id="IPR002156">
    <property type="entry name" value="RNaseH_domain"/>
</dbReference>
<dbReference type="GO" id="GO:0004523">
    <property type="term" value="F:RNA-DNA hybrid ribonuclease activity"/>
    <property type="evidence" value="ECO:0007669"/>
    <property type="project" value="InterPro"/>
</dbReference>
<dbReference type="GO" id="GO:0003676">
    <property type="term" value="F:nucleic acid binding"/>
    <property type="evidence" value="ECO:0007669"/>
    <property type="project" value="InterPro"/>
</dbReference>
<dbReference type="PANTHER" id="PTHR47074">
    <property type="entry name" value="BNAC02G40300D PROTEIN"/>
    <property type="match status" value="1"/>
</dbReference>
<feature type="domain" description="RNase H type-1" evidence="1">
    <location>
        <begin position="75"/>
        <end position="173"/>
    </location>
</feature>
<sequence>MMSWAIWEDRNALLNCGKGSDPGMVVTQVTNRLDEFRNSRKAFSLLAASLVSRAPTDWIAPPPSQLKLNTGVSLRSTASLIGIRVTIRDDRGKVLVAHSNLFYGSFNAELGQFMALREGLMLARFYNFHIQVAEVSSSKVISSLNSPHPILDDARFIVSDIKALLSDVGYVRVFLFPSQETVWQLT</sequence>
<dbReference type="InterPro" id="IPR052929">
    <property type="entry name" value="RNase_H-like_EbsB-rel"/>
</dbReference>
<name>A0AAE0DWQ9_9ROSI</name>
<evidence type="ECO:0000313" key="3">
    <source>
        <dbReference type="Proteomes" id="UP001281410"/>
    </source>
</evidence>
<reference evidence="2" key="1">
    <citation type="journal article" date="2023" name="Plant J.">
        <title>Genome sequences and population genomics provide insights into the demographic history, inbreeding, and mutation load of two 'living fossil' tree species of Dipteronia.</title>
        <authorList>
            <person name="Feng Y."/>
            <person name="Comes H.P."/>
            <person name="Chen J."/>
            <person name="Zhu S."/>
            <person name="Lu R."/>
            <person name="Zhang X."/>
            <person name="Li P."/>
            <person name="Qiu J."/>
            <person name="Olsen K.M."/>
            <person name="Qiu Y."/>
        </authorList>
    </citation>
    <scope>NUCLEOTIDE SEQUENCE</scope>
    <source>
        <strain evidence="2">NBL</strain>
    </source>
</reference>
<dbReference type="AlphaFoldDB" id="A0AAE0DWQ9"/>
<dbReference type="Proteomes" id="UP001281410">
    <property type="component" value="Unassembled WGS sequence"/>
</dbReference>
<evidence type="ECO:0000313" key="2">
    <source>
        <dbReference type="EMBL" id="KAK3193892.1"/>
    </source>
</evidence>
<dbReference type="EMBL" id="JANJYJ010000008">
    <property type="protein sequence ID" value="KAK3193892.1"/>
    <property type="molecule type" value="Genomic_DNA"/>
</dbReference>
<proteinExistence type="predicted"/>
<dbReference type="Pfam" id="PF13456">
    <property type="entry name" value="RVT_3"/>
    <property type="match status" value="1"/>
</dbReference>
<comment type="caution">
    <text evidence="2">The sequence shown here is derived from an EMBL/GenBank/DDBJ whole genome shotgun (WGS) entry which is preliminary data.</text>
</comment>
<dbReference type="PANTHER" id="PTHR47074:SF11">
    <property type="entry name" value="REVERSE TRANSCRIPTASE-LIKE PROTEIN"/>
    <property type="match status" value="1"/>
</dbReference>
<accession>A0AAE0DWQ9</accession>